<feature type="domain" description="Methyltransferase type 12" evidence="1">
    <location>
        <begin position="53"/>
        <end position="136"/>
    </location>
</feature>
<evidence type="ECO:0000259" key="1">
    <source>
        <dbReference type="Pfam" id="PF08242"/>
    </source>
</evidence>
<dbReference type="Pfam" id="PF08242">
    <property type="entry name" value="Methyltransf_12"/>
    <property type="match status" value="1"/>
</dbReference>
<organism evidence="2">
    <name type="scientific">freshwater metagenome</name>
    <dbReference type="NCBI Taxonomy" id="449393"/>
    <lineage>
        <taxon>unclassified sequences</taxon>
        <taxon>metagenomes</taxon>
        <taxon>ecological metagenomes</taxon>
    </lineage>
</organism>
<dbReference type="SUPFAM" id="SSF53335">
    <property type="entry name" value="S-adenosyl-L-methionine-dependent methyltransferases"/>
    <property type="match status" value="1"/>
</dbReference>
<accession>A0A6J7I7E4</accession>
<dbReference type="Gene3D" id="3.40.50.150">
    <property type="entry name" value="Vaccinia Virus protein VP39"/>
    <property type="match status" value="1"/>
</dbReference>
<proteinExistence type="predicted"/>
<sequence>MKAREEDLDYIKYWQKRYASGRNSGAGSYGANAEYKSSVVNEIVEREGIQTVLEFGCGDGNQLTYYRFPRYVGLDVTQAAVDMCSAKFADDPTKSFRHYTPGEHLKLGSFDMTMAVEVLMHVTRDDDYFSTLQALLDNSLRWVVLIDPLWPVRKYEKGSHEKHRQLLEFLEDLDDFEIVEMRIHPSVTLEGRKNGEIGEMAADFVLLRRLGA</sequence>
<dbReference type="InterPro" id="IPR029063">
    <property type="entry name" value="SAM-dependent_MTases_sf"/>
</dbReference>
<dbReference type="InterPro" id="IPR013217">
    <property type="entry name" value="Methyltransf_12"/>
</dbReference>
<evidence type="ECO:0000313" key="2">
    <source>
        <dbReference type="EMBL" id="CAB4926417.1"/>
    </source>
</evidence>
<protein>
    <submittedName>
        <fullName evidence="2">Unannotated protein</fullName>
    </submittedName>
</protein>
<gene>
    <name evidence="2" type="ORF">UFOPK3610_01703</name>
</gene>
<dbReference type="AlphaFoldDB" id="A0A6J7I7E4"/>
<reference evidence="2" key="1">
    <citation type="submission" date="2020-05" db="EMBL/GenBank/DDBJ databases">
        <authorList>
            <person name="Chiriac C."/>
            <person name="Salcher M."/>
            <person name="Ghai R."/>
            <person name="Kavagutti S V."/>
        </authorList>
    </citation>
    <scope>NUCLEOTIDE SEQUENCE</scope>
</reference>
<name>A0A6J7I7E4_9ZZZZ</name>
<dbReference type="EMBL" id="CAFBMR010000101">
    <property type="protein sequence ID" value="CAB4926417.1"/>
    <property type="molecule type" value="Genomic_DNA"/>
</dbReference>